<feature type="transmembrane region" description="Helical" evidence="1">
    <location>
        <begin position="37"/>
        <end position="56"/>
    </location>
</feature>
<dbReference type="Proteomes" id="UP000265645">
    <property type="component" value="Unassembled WGS sequence"/>
</dbReference>
<evidence type="ECO:0000256" key="1">
    <source>
        <dbReference type="SAM" id="Phobius"/>
    </source>
</evidence>
<feature type="transmembrane region" description="Helical" evidence="1">
    <location>
        <begin position="62"/>
        <end position="80"/>
    </location>
</feature>
<dbReference type="EMBL" id="BDVT01000031">
    <property type="protein sequence ID" value="GBV21797.1"/>
    <property type="molecule type" value="Genomic_DNA"/>
</dbReference>
<proteinExistence type="predicted"/>
<keyword evidence="1" id="KW-0472">Membrane</keyword>
<keyword evidence="1" id="KW-1133">Transmembrane helix</keyword>
<reference evidence="3" key="1">
    <citation type="submission" date="2017-08" db="EMBL/GenBank/DDBJ databases">
        <title>Protection against atopic dermatitis through acquisition of Staphylococcus quorum-sensing agr mutations in the skin.</title>
        <authorList>
            <person name="Nakamura Y."/>
            <person name="Takahashi H."/>
            <person name="Takaya A."/>
            <person name="Inoue Y."/>
            <person name="Katayama Y."/>
            <person name="Kusuya Y."/>
            <person name="Shoji T."/>
            <person name="Takada S."/>
            <person name="Nakagawa S."/>
            <person name="Oguma R."/>
            <person name="Ozawa N."/>
            <person name="Yamaide F."/>
            <person name="Suzuki S."/>
            <person name="Villaruz A."/>
            <person name="Otto M."/>
            <person name="Matsue H."/>
            <person name="Nunez G."/>
            <person name="Shimojo N."/>
        </authorList>
    </citation>
    <scope>NUCLEOTIDE SEQUENCE [LARGE SCALE GENOMIC DNA]</scope>
    <source>
        <strain evidence="3">M1K003</strain>
    </source>
</reference>
<evidence type="ECO:0000313" key="2">
    <source>
        <dbReference type="EMBL" id="GBV21797.1"/>
    </source>
</evidence>
<name>A0A9P3DMZ2_STAAU</name>
<evidence type="ECO:0000313" key="3">
    <source>
        <dbReference type="Proteomes" id="UP000265645"/>
    </source>
</evidence>
<sequence length="104" mass="11686">MNLDFGSELNFINMNNTKLENGDDFLKKEEYSLLTNLINILVGILLIIAILLMIIIPDNSDLPTLFALLAFTIYSIPGILKKKVSGWVLGILGLIFIILFLIEF</sequence>
<feature type="transmembrane region" description="Helical" evidence="1">
    <location>
        <begin position="87"/>
        <end position="102"/>
    </location>
</feature>
<keyword evidence="1" id="KW-0812">Transmembrane</keyword>
<accession>A0A9P3DMZ2</accession>
<gene>
    <name evidence="2" type="ORF">M1K003_2821</name>
</gene>
<protein>
    <submittedName>
        <fullName evidence="2">Uncharacterized protein</fullName>
    </submittedName>
</protein>
<comment type="caution">
    <text evidence="2">The sequence shown here is derived from an EMBL/GenBank/DDBJ whole genome shotgun (WGS) entry which is preliminary data.</text>
</comment>
<organism evidence="2 3">
    <name type="scientific">Staphylococcus aureus</name>
    <dbReference type="NCBI Taxonomy" id="1280"/>
    <lineage>
        <taxon>Bacteria</taxon>
        <taxon>Bacillati</taxon>
        <taxon>Bacillota</taxon>
        <taxon>Bacilli</taxon>
        <taxon>Bacillales</taxon>
        <taxon>Staphylococcaceae</taxon>
        <taxon>Staphylococcus</taxon>
    </lineage>
</organism>
<dbReference type="AlphaFoldDB" id="A0A9P3DMZ2"/>